<dbReference type="Proteomes" id="UP000283063">
    <property type="component" value="Chromosome"/>
</dbReference>
<dbReference type="InterPro" id="IPR015424">
    <property type="entry name" value="PyrdxlP-dep_Trfase"/>
</dbReference>
<dbReference type="PIRSF" id="PIRSF000525">
    <property type="entry name" value="SerC"/>
    <property type="match status" value="1"/>
</dbReference>
<dbReference type="GO" id="GO:0006564">
    <property type="term" value="P:L-serine biosynthetic process"/>
    <property type="evidence" value="ECO:0007669"/>
    <property type="project" value="UniProtKB-KW"/>
</dbReference>
<dbReference type="UniPathway" id="UPA00135">
    <property type="reaction ID" value="UER00197"/>
</dbReference>
<dbReference type="EMBL" id="CP033219">
    <property type="protein sequence ID" value="AZV80217.1"/>
    <property type="molecule type" value="Genomic_DNA"/>
</dbReference>
<gene>
    <name evidence="13" type="ORF">EBB79_21500</name>
</gene>
<keyword evidence="14" id="KW-1185">Reference proteome</keyword>
<dbReference type="GO" id="GO:0004648">
    <property type="term" value="F:O-phospho-L-serine:2-oxoglutarate aminotransferase activity"/>
    <property type="evidence" value="ECO:0007669"/>
    <property type="project" value="UniProtKB-EC"/>
</dbReference>
<dbReference type="NCBIfam" id="TIGR01365">
    <property type="entry name" value="serC_2"/>
    <property type="match status" value="1"/>
</dbReference>
<evidence type="ECO:0000256" key="12">
    <source>
        <dbReference type="SAM" id="MobiDB-lite"/>
    </source>
</evidence>
<dbReference type="PANTHER" id="PTHR21152">
    <property type="entry name" value="AMINOTRANSFERASE CLASS V"/>
    <property type="match status" value="1"/>
</dbReference>
<dbReference type="AlphaFoldDB" id="A0A3T0N875"/>
<dbReference type="InterPro" id="IPR015421">
    <property type="entry name" value="PyrdxlP-dep_Trfase_major"/>
</dbReference>
<dbReference type="InterPro" id="IPR006271">
    <property type="entry name" value="Pser_aminoTfrase_methanosarc"/>
</dbReference>
<dbReference type="GO" id="GO:0019265">
    <property type="term" value="P:glycine biosynthetic process, by transamination of glyoxylate"/>
    <property type="evidence" value="ECO:0007669"/>
    <property type="project" value="TreeGrafter"/>
</dbReference>
<dbReference type="GO" id="GO:0008453">
    <property type="term" value="F:alanine-glyoxylate transaminase activity"/>
    <property type="evidence" value="ECO:0007669"/>
    <property type="project" value="TreeGrafter"/>
</dbReference>
<keyword evidence="7" id="KW-0028">Amino-acid biosynthesis</keyword>
<comment type="cofactor">
    <cofactor evidence="1">
        <name>pyridoxal 5'-phosphate</name>
        <dbReference type="ChEBI" id="CHEBI:597326"/>
    </cofactor>
</comment>
<evidence type="ECO:0000256" key="11">
    <source>
        <dbReference type="ARBA" id="ARBA00049007"/>
    </source>
</evidence>
<dbReference type="RefSeq" id="WP_127750804.1">
    <property type="nucleotide sequence ID" value="NZ_CP033219.1"/>
</dbReference>
<evidence type="ECO:0000256" key="1">
    <source>
        <dbReference type="ARBA" id="ARBA00001933"/>
    </source>
</evidence>
<dbReference type="GO" id="GO:0004760">
    <property type="term" value="F:L-serine-pyruvate transaminase activity"/>
    <property type="evidence" value="ECO:0007669"/>
    <property type="project" value="TreeGrafter"/>
</dbReference>
<name>A0A3T0N875_9RHOB</name>
<dbReference type="PANTHER" id="PTHR21152:SF40">
    <property type="entry name" value="ALANINE--GLYOXYLATE AMINOTRANSFERASE"/>
    <property type="match status" value="1"/>
</dbReference>
<keyword evidence="8 13" id="KW-0808">Transferase</keyword>
<comment type="pathway">
    <text evidence="2">Amino-acid biosynthesis; L-serine biosynthesis; L-serine from 3-phospho-D-glycerate: step 2/3.</text>
</comment>
<comment type="similarity">
    <text evidence="3">Belongs to the class-V pyridoxal-phosphate-dependent aminotransferase family. SerC subfamily.</text>
</comment>
<keyword evidence="6 13" id="KW-0032">Aminotransferase</keyword>
<evidence type="ECO:0000256" key="5">
    <source>
        <dbReference type="ARBA" id="ARBA00022490"/>
    </source>
</evidence>
<evidence type="ECO:0000256" key="3">
    <source>
        <dbReference type="ARBA" id="ARBA00006904"/>
    </source>
</evidence>
<evidence type="ECO:0000256" key="8">
    <source>
        <dbReference type="ARBA" id="ARBA00022679"/>
    </source>
</evidence>
<dbReference type="InterPro" id="IPR015422">
    <property type="entry name" value="PyrdxlP-dep_Trfase_small"/>
</dbReference>
<proteinExistence type="inferred from homology"/>
<organism evidence="13 14">
    <name type="scientific">Parasedimentitalea marina</name>
    <dbReference type="NCBI Taxonomy" id="2483033"/>
    <lineage>
        <taxon>Bacteria</taxon>
        <taxon>Pseudomonadati</taxon>
        <taxon>Pseudomonadota</taxon>
        <taxon>Alphaproteobacteria</taxon>
        <taxon>Rhodobacterales</taxon>
        <taxon>Paracoccaceae</taxon>
        <taxon>Parasedimentitalea</taxon>
    </lineage>
</organism>
<keyword evidence="5" id="KW-0963">Cytoplasm</keyword>
<evidence type="ECO:0000256" key="9">
    <source>
        <dbReference type="ARBA" id="ARBA00022898"/>
    </source>
</evidence>
<evidence type="ECO:0000256" key="6">
    <source>
        <dbReference type="ARBA" id="ARBA00022576"/>
    </source>
</evidence>
<keyword evidence="9" id="KW-0663">Pyridoxal phosphate</keyword>
<dbReference type="KEGG" id="sedi:EBB79_21500"/>
<protein>
    <recommendedName>
        <fullName evidence="4">phosphoserine transaminase</fullName>
        <ecNumber evidence="4">2.6.1.52</ecNumber>
    </recommendedName>
</protein>
<reference evidence="13 14" key="1">
    <citation type="submission" date="2018-10" db="EMBL/GenBank/DDBJ databases">
        <title>Parasedimentitalea marina sp. nov., a psychrophilic bacterium isolated from deep seawater of the New Britain Trench.</title>
        <authorList>
            <person name="Cao J."/>
        </authorList>
    </citation>
    <scope>NUCLEOTIDE SEQUENCE [LARGE SCALE GENOMIC DNA]</scope>
    <source>
        <strain evidence="13 14">W43</strain>
    </source>
</reference>
<comment type="catalytic activity">
    <reaction evidence="11">
        <text>O-phospho-L-serine + 2-oxoglutarate = 3-phosphooxypyruvate + L-glutamate</text>
        <dbReference type="Rhea" id="RHEA:14329"/>
        <dbReference type="ChEBI" id="CHEBI:16810"/>
        <dbReference type="ChEBI" id="CHEBI:18110"/>
        <dbReference type="ChEBI" id="CHEBI:29985"/>
        <dbReference type="ChEBI" id="CHEBI:57524"/>
        <dbReference type="EC" id="2.6.1.52"/>
    </reaction>
</comment>
<dbReference type="Gene3D" id="3.90.1150.10">
    <property type="entry name" value="Aspartate Aminotransferase, domain 1"/>
    <property type="match status" value="1"/>
</dbReference>
<evidence type="ECO:0000313" key="14">
    <source>
        <dbReference type="Proteomes" id="UP000283063"/>
    </source>
</evidence>
<dbReference type="Gene3D" id="3.40.640.10">
    <property type="entry name" value="Type I PLP-dependent aspartate aminotransferase-like (Major domain)"/>
    <property type="match status" value="1"/>
</dbReference>
<dbReference type="EC" id="2.6.1.52" evidence="4"/>
<evidence type="ECO:0000256" key="10">
    <source>
        <dbReference type="ARBA" id="ARBA00023299"/>
    </source>
</evidence>
<accession>A0A3T0N875</accession>
<dbReference type="CDD" id="cd01494">
    <property type="entry name" value="AAT_I"/>
    <property type="match status" value="1"/>
</dbReference>
<dbReference type="OrthoDB" id="9772439at2"/>
<feature type="region of interest" description="Disordered" evidence="12">
    <location>
        <begin position="1"/>
        <end position="21"/>
    </location>
</feature>
<evidence type="ECO:0000256" key="7">
    <source>
        <dbReference type="ARBA" id="ARBA00022605"/>
    </source>
</evidence>
<evidence type="ECO:0000256" key="4">
    <source>
        <dbReference type="ARBA" id="ARBA00013030"/>
    </source>
</evidence>
<dbReference type="InterPro" id="IPR022278">
    <property type="entry name" value="Pser_aminoTfrase"/>
</dbReference>
<evidence type="ECO:0000256" key="2">
    <source>
        <dbReference type="ARBA" id="ARBA00005099"/>
    </source>
</evidence>
<keyword evidence="10" id="KW-0718">Serine biosynthesis</keyword>
<dbReference type="NCBIfam" id="NF002841">
    <property type="entry name" value="PRK03080.1-2"/>
    <property type="match status" value="1"/>
</dbReference>
<evidence type="ECO:0000313" key="13">
    <source>
        <dbReference type="EMBL" id="AZV80217.1"/>
    </source>
</evidence>
<dbReference type="SUPFAM" id="SSF53383">
    <property type="entry name" value="PLP-dependent transferases"/>
    <property type="match status" value="1"/>
</dbReference>
<sequence>MATQQPATRPANPRFSSGPCAKPPTFELSKLADAPLGRSHRAAVGKAKLKDAIEGTREILGIPADYRIGIVPASDTGAVEMALWSLLGERKVEMLAWESFGAGWITDVVKQLKIDAEAKVADYGQIVDLASVECTNDVVFTWNGTTSGVRVQNGDWIDANRDGLTICDATSAAFAMDLPWDKLDVTTFSWQKVLGGEAAHGVIVLSPRAVERLENYTPTWPLPKIFRLTKGGKLIEGIFTGATINTPSMLAVEDYLFALDWARSIGGLEGLIARADANAQAVFDFCAANDWIANLAEDDATRSNTSVCLKFTDNRIQDGAAFAKAVAKRLESENIALDIGAYRDAPAGLRIWCGGTVETSDIQAMLPWLAWAFEAEIAAQKS</sequence>